<evidence type="ECO:0000313" key="1">
    <source>
        <dbReference type="EMBL" id="GFO03177.1"/>
    </source>
</evidence>
<accession>A0AAV4A8H7</accession>
<dbReference type="Proteomes" id="UP000735302">
    <property type="component" value="Unassembled WGS sequence"/>
</dbReference>
<sequence>MGWEETRSPRLCYGHFPRKTQSNGKNICWDHKGEIALPYSPMMRDNFHAFINKTIFRRYWIALNDIAKEGTWTWTEPGSTITHTVGPVL</sequence>
<organism evidence="1 2">
    <name type="scientific">Plakobranchus ocellatus</name>
    <dbReference type="NCBI Taxonomy" id="259542"/>
    <lineage>
        <taxon>Eukaryota</taxon>
        <taxon>Metazoa</taxon>
        <taxon>Spiralia</taxon>
        <taxon>Lophotrochozoa</taxon>
        <taxon>Mollusca</taxon>
        <taxon>Gastropoda</taxon>
        <taxon>Heterobranchia</taxon>
        <taxon>Euthyneura</taxon>
        <taxon>Panpulmonata</taxon>
        <taxon>Sacoglossa</taxon>
        <taxon>Placobranchoidea</taxon>
        <taxon>Plakobranchidae</taxon>
        <taxon>Plakobranchus</taxon>
    </lineage>
</organism>
<keyword evidence="2" id="KW-1185">Reference proteome</keyword>
<gene>
    <name evidence="1" type="ORF">PoB_002968200</name>
</gene>
<dbReference type="SUPFAM" id="SSF56436">
    <property type="entry name" value="C-type lectin-like"/>
    <property type="match status" value="1"/>
</dbReference>
<dbReference type="EMBL" id="BLXT01003724">
    <property type="protein sequence ID" value="GFO03177.1"/>
    <property type="molecule type" value="Genomic_DNA"/>
</dbReference>
<comment type="caution">
    <text evidence="1">The sequence shown here is derived from an EMBL/GenBank/DDBJ whole genome shotgun (WGS) entry which is preliminary data.</text>
</comment>
<dbReference type="CDD" id="cd00037">
    <property type="entry name" value="CLECT"/>
    <property type="match status" value="1"/>
</dbReference>
<dbReference type="AlphaFoldDB" id="A0AAV4A8H7"/>
<proteinExistence type="predicted"/>
<evidence type="ECO:0000313" key="2">
    <source>
        <dbReference type="Proteomes" id="UP000735302"/>
    </source>
</evidence>
<dbReference type="InterPro" id="IPR016187">
    <property type="entry name" value="CTDL_fold"/>
</dbReference>
<protein>
    <recommendedName>
        <fullName evidence="3">C-type lectin domain-containing protein</fullName>
    </recommendedName>
</protein>
<dbReference type="Gene3D" id="3.10.100.10">
    <property type="entry name" value="Mannose-Binding Protein A, subunit A"/>
    <property type="match status" value="1"/>
</dbReference>
<reference evidence="1 2" key="1">
    <citation type="journal article" date="2021" name="Elife">
        <title>Chloroplast acquisition without the gene transfer in kleptoplastic sea slugs, Plakobranchus ocellatus.</title>
        <authorList>
            <person name="Maeda T."/>
            <person name="Takahashi S."/>
            <person name="Yoshida T."/>
            <person name="Shimamura S."/>
            <person name="Takaki Y."/>
            <person name="Nagai Y."/>
            <person name="Toyoda A."/>
            <person name="Suzuki Y."/>
            <person name="Arimoto A."/>
            <person name="Ishii H."/>
            <person name="Satoh N."/>
            <person name="Nishiyama T."/>
            <person name="Hasebe M."/>
            <person name="Maruyama T."/>
            <person name="Minagawa J."/>
            <person name="Obokata J."/>
            <person name="Shigenobu S."/>
        </authorList>
    </citation>
    <scope>NUCLEOTIDE SEQUENCE [LARGE SCALE GENOMIC DNA]</scope>
</reference>
<dbReference type="InterPro" id="IPR016186">
    <property type="entry name" value="C-type_lectin-like/link_sf"/>
</dbReference>
<evidence type="ECO:0008006" key="3">
    <source>
        <dbReference type="Google" id="ProtNLM"/>
    </source>
</evidence>
<name>A0AAV4A8H7_9GAST</name>